<evidence type="ECO:0008006" key="4">
    <source>
        <dbReference type="Google" id="ProtNLM"/>
    </source>
</evidence>
<name>A0A6M8EHS4_9BACT</name>
<dbReference type="KEGG" id="paco:AACT_0187"/>
<evidence type="ECO:0000313" key="3">
    <source>
        <dbReference type="Proteomes" id="UP000503483"/>
    </source>
</evidence>
<protein>
    <recommendedName>
        <fullName evidence="4">Lipoprotein</fullName>
    </recommendedName>
</protein>
<evidence type="ECO:0000256" key="1">
    <source>
        <dbReference type="SAM" id="SignalP"/>
    </source>
</evidence>
<proteinExistence type="predicted"/>
<evidence type="ECO:0000313" key="2">
    <source>
        <dbReference type="EMBL" id="QKE27419.1"/>
    </source>
</evidence>
<reference evidence="2 3" key="1">
    <citation type="submission" date="2019-08" db="EMBL/GenBank/DDBJ databases">
        <title>Complete genome sequence of Arcobacter acticola.</title>
        <authorList>
            <person name="Miller W."/>
        </authorList>
    </citation>
    <scope>NUCLEOTIDE SEQUENCE [LARGE SCALE GENOMIC DNA]</scope>
    <source>
        <strain evidence="2 3">KCTC 52212</strain>
    </source>
</reference>
<dbReference type="RefSeq" id="WP_172124114.1">
    <property type="nucleotide sequence ID" value="NZ_CP042652.1"/>
</dbReference>
<accession>A0A6M8EHS4</accession>
<feature type="signal peptide" evidence="1">
    <location>
        <begin position="1"/>
        <end position="22"/>
    </location>
</feature>
<dbReference type="AlphaFoldDB" id="A0A6M8EHS4"/>
<keyword evidence="3" id="KW-1185">Reference proteome</keyword>
<feature type="chain" id="PRO_5027090152" description="Lipoprotein" evidence="1">
    <location>
        <begin position="23"/>
        <end position="212"/>
    </location>
</feature>
<dbReference type="Proteomes" id="UP000503483">
    <property type="component" value="Chromosome"/>
</dbReference>
<keyword evidence="1" id="KW-0732">Signal</keyword>
<organism evidence="2 3">
    <name type="scientific">Arcobacter acticola</name>
    <dbReference type="NCBI Taxonomy" id="1849015"/>
    <lineage>
        <taxon>Bacteria</taxon>
        <taxon>Pseudomonadati</taxon>
        <taxon>Campylobacterota</taxon>
        <taxon>Epsilonproteobacteria</taxon>
        <taxon>Campylobacterales</taxon>
        <taxon>Arcobacteraceae</taxon>
        <taxon>Arcobacter</taxon>
    </lineage>
</organism>
<dbReference type="PROSITE" id="PS51257">
    <property type="entry name" value="PROKAR_LIPOPROTEIN"/>
    <property type="match status" value="1"/>
</dbReference>
<dbReference type="EMBL" id="CP042652">
    <property type="protein sequence ID" value="QKE27419.1"/>
    <property type="molecule type" value="Genomic_DNA"/>
</dbReference>
<gene>
    <name evidence="2" type="ORF">AACT_0187</name>
</gene>
<sequence length="212" mass="24853">MTFKSILLIILLSLFITSCATKETIEEDVIQSEEKTFFSKKELGREAVNEVLISDINYILFLLKNEDLDTLNSRFINKKYGLYEVFKNSEDNRIYFKSKLQIDEISANVDSFDIKQEEAIFNCSPYDDTYYGWDKEGIFISDNTKPYLSDIMKKTNLLSANSFSVDELKLAEYIEKHSYEVVVPYNIVFYITKINKQWYITLIDKVKDDCSE</sequence>